<feature type="compositionally biased region" description="Basic and acidic residues" evidence="1">
    <location>
        <begin position="252"/>
        <end position="317"/>
    </location>
</feature>
<comment type="caution">
    <text evidence="3">The sequence shown here is derived from an EMBL/GenBank/DDBJ whole genome shotgun (WGS) entry which is preliminary data.</text>
</comment>
<feature type="compositionally biased region" description="Basic and acidic residues" evidence="1">
    <location>
        <begin position="379"/>
        <end position="405"/>
    </location>
</feature>
<feature type="compositionally biased region" description="Low complexity" evidence="1">
    <location>
        <begin position="506"/>
        <end position="518"/>
    </location>
</feature>
<gene>
    <name evidence="3" type="ORF">BSTOLATCC_MIC62480</name>
</gene>
<feature type="compositionally biased region" description="Polar residues" evidence="1">
    <location>
        <begin position="494"/>
        <end position="505"/>
    </location>
</feature>
<accession>A0AAU9K795</accession>
<protein>
    <recommendedName>
        <fullName evidence="2">PH domain-containing protein</fullName>
    </recommendedName>
</protein>
<evidence type="ECO:0000256" key="1">
    <source>
        <dbReference type="SAM" id="MobiDB-lite"/>
    </source>
</evidence>
<proteinExistence type="predicted"/>
<feature type="compositionally biased region" description="Polar residues" evidence="1">
    <location>
        <begin position="447"/>
        <end position="479"/>
    </location>
</feature>
<evidence type="ECO:0000313" key="3">
    <source>
        <dbReference type="EMBL" id="CAG9334896.1"/>
    </source>
</evidence>
<feature type="compositionally biased region" description="Polar residues" evidence="1">
    <location>
        <begin position="164"/>
        <end position="186"/>
    </location>
</feature>
<reference evidence="3" key="1">
    <citation type="submission" date="2021-09" db="EMBL/GenBank/DDBJ databases">
        <authorList>
            <consortium name="AG Swart"/>
            <person name="Singh M."/>
            <person name="Singh A."/>
            <person name="Seah K."/>
            <person name="Emmerich C."/>
        </authorList>
    </citation>
    <scope>NUCLEOTIDE SEQUENCE</scope>
    <source>
        <strain evidence="3">ATCC30299</strain>
    </source>
</reference>
<sequence length="535" mass="62740">MIGRVEIDPNYKGPMKVESFLQKLKSQKAKARIFKKFNKRWFVLDLNQGTFAYSRKQNSNKIEQSHPVTDIIRVDPNPQIAQTCDWKFAFTVETRARVYVLYSESQNMHRLWCVALKAVLLPSEGPRPPISSGVPQSAAEEYPRRYNSSGYPDERYYTNPPPSDQYNSRASTQYRNSYQEPGQSKANARGGYNKLEEFPSHPGDVDFQPNITNPVNIPKESDFRTMPPPSRNEDPYTDNYSDQKRSTANRDPNYREEPEPYRANEEAPKFKHSSSIREDPSQIKREVSDVQPRKSDFSGTNEPRKVQRDEYYARDNYRQQPTAEPPQYQRKPTPKQWGDERSDPSYNPPRSADYQTENRGYNRDYYNPKTAQEPVSNFDRSREQGSYGRPEEYGYREPERKEVPRYEQQSQYQTEPRRDEGYNPLKRDDPPRGLYNSRSREYLELSTGYSSQSNRYEDPYSNSQTKANPQYSQGSYTPTRRNEYQSYPAKSENAWGNQGSSWNYSQPQQRPQYQEVQPRGLNPQGSDKNWDSWDN</sequence>
<dbReference type="InterPro" id="IPR001849">
    <property type="entry name" value="PH_domain"/>
</dbReference>
<dbReference type="InterPro" id="IPR011993">
    <property type="entry name" value="PH-like_dom_sf"/>
</dbReference>
<dbReference type="CDD" id="cd00821">
    <property type="entry name" value="PH"/>
    <property type="match status" value="1"/>
</dbReference>
<dbReference type="AlphaFoldDB" id="A0AAU9K795"/>
<feature type="domain" description="PH" evidence="2">
    <location>
        <begin position="14"/>
        <end position="121"/>
    </location>
</feature>
<organism evidence="3 4">
    <name type="scientific">Blepharisma stoltei</name>
    <dbReference type="NCBI Taxonomy" id="1481888"/>
    <lineage>
        <taxon>Eukaryota</taxon>
        <taxon>Sar</taxon>
        <taxon>Alveolata</taxon>
        <taxon>Ciliophora</taxon>
        <taxon>Postciliodesmatophora</taxon>
        <taxon>Heterotrichea</taxon>
        <taxon>Heterotrichida</taxon>
        <taxon>Blepharismidae</taxon>
        <taxon>Blepharisma</taxon>
    </lineage>
</organism>
<evidence type="ECO:0000259" key="2">
    <source>
        <dbReference type="PROSITE" id="PS50003"/>
    </source>
</evidence>
<feature type="compositionally biased region" description="Basic and acidic residues" evidence="1">
    <location>
        <begin position="415"/>
        <end position="431"/>
    </location>
</feature>
<dbReference type="SUPFAM" id="SSF50729">
    <property type="entry name" value="PH domain-like"/>
    <property type="match status" value="1"/>
</dbReference>
<dbReference type="Proteomes" id="UP001162131">
    <property type="component" value="Unassembled WGS sequence"/>
</dbReference>
<dbReference type="SMART" id="SM00233">
    <property type="entry name" value="PH"/>
    <property type="match status" value="1"/>
</dbReference>
<name>A0AAU9K795_9CILI</name>
<dbReference type="Pfam" id="PF00169">
    <property type="entry name" value="PH"/>
    <property type="match status" value="1"/>
</dbReference>
<dbReference type="PROSITE" id="PS50003">
    <property type="entry name" value="PH_DOMAIN"/>
    <property type="match status" value="1"/>
</dbReference>
<dbReference type="EMBL" id="CAJZBQ010000060">
    <property type="protein sequence ID" value="CAG9334896.1"/>
    <property type="molecule type" value="Genomic_DNA"/>
</dbReference>
<keyword evidence="4" id="KW-1185">Reference proteome</keyword>
<evidence type="ECO:0000313" key="4">
    <source>
        <dbReference type="Proteomes" id="UP001162131"/>
    </source>
</evidence>
<dbReference type="Gene3D" id="2.30.29.30">
    <property type="entry name" value="Pleckstrin-homology domain (PH domain)/Phosphotyrosine-binding domain (PTB)"/>
    <property type="match status" value="1"/>
</dbReference>
<feature type="region of interest" description="Disordered" evidence="1">
    <location>
        <begin position="125"/>
        <end position="535"/>
    </location>
</feature>